<protein>
    <submittedName>
        <fullName evidence="2">Uncharacterized protein</fullName>
    </submittedName>
</protein>
<accession>A0A0D3FGF4</accession>
<reference evidence="2" key="1">
    <citation type="journal article" date="2009" name="Rice">
        <title>De Novo Next Generation Sequencing of Plant Genomes.</title>
        <authorList>
            <person name="Rounsley S."/>
            <person name="Marri P.R."/>
            <person name="Yu Y."/>
            <person name="He R."/>
            <person name="Sisneros N."/>
            <person name="Goicoechea J.L."/>
            <person name="Lee S.J."/>
            <person name="Angelova A."/>
            <person name="Kudrna D."/>
            <person name="Luo M."/>
            <person name="Affourtit J."/>
            <person name="Desany B."/>
            <person name="Knight J."/>
            <person name="Niazi F."/>
            <person name="Egholm M."/>
            <person name="Wing R.A."/>
        </authorList>
    </citation>
    <scope>NUCLEOTIDE SEQUENCE [LARGE SCALE GENOMIC DNA]</scope>
    <source>
        <strain evidence="2">cv. IRGC 105608</strain>
    </source>
</reference>
<evidence type="ECO:0000313" key="3">
    <source>
        <dbReference type="Proteomes" id="UP000026960"/>
    </source>
</evidence>
<evidence type="ECO:0000256" key="1">
    <source>
        <dbReference type="SAM" id="MobiDB-lite"/>
    </source>
</evidence>
<keyword evidence="3" id="KW-1185">Reference proteome</keyword>
<proteinExistence type="predicted"/>
<name>A0A0D3FGF4_9ORYZ</name>
<dbReference type="EnsemblPlants" id="OBART03G11200.1">
    <property type="protein sequence ID" value="OBART03G11200.1"/>
    <property type="gene ID" value="OBART03G11200"/>
</dbReference>
<sequence length="177" mass="19723">MDWAPACLTASHSSSFTSLPALSWWLRRPEVEEAGQWRVAVTVEEEGDSGEEAERQWRRRSSGGGGRGGEAASNGLLAAAEEAKWRRWRPSNSEGAPRHGGYEGGGPHDGERRTGGRDEEQTRGGGLGRRGEKIERRWRRKKMTGQPCWRAIKWQKNKKLSISNGKKLNTILRGVFG</sequence>
<reference evidence="2" key="2">
    <citation type="submission" date="2015-03" db="UniProtKB">
        <authorList>
            <consortium name="EnsemblPlants"/>
        </authorList>
    </citation>
    <scope>IDENTIFICATION</scope>
</reference>
<dbReference type="Gramene" id="OBART03G11200.1">
    <property type="protein sequence ID" value="OBART03G11200.1"/>
    <property type="gene ID" value="OBART03G11200"/>
</dbReference>
<dbReference type="HOGENOM" id="CLU_1520127_0_0_1"/>
<evidence type="ECO:0000313" key="2">
    <source>
        <dbReference type="EnsemblPlants" id="OBART03G11200.1"/>
    </source>
</evidence>
<dbReference type="Proteomes" id="UP000026960">
    <property type="component" value="Chromosome 3"/>
</dbReference>
<feature type="region of interest" description="Disordered" evidence="1">
    <location>
        <begin position="39"/>
        <end position="142"/>
    </location>
</feature>
<organism evidence="2">
    <name type="scientific">Oryza barthii</name>
    <dbReference type="NCBI Taxonomy" id="65489"/>
    <lineage>
        <taxon>Eukaryota</taxon>
        <taxon>Viridiplantae</taxon>
        <taxon>Streptophyta</taxon>
        <taxon>Embryophyta</taxon>
        <taxon>Tracheophyta</taxon>
        <taxon>Spermatophyta</taxon>
        <taxon>Magnoliopsida</taxon>
        <taxon>Liliopsida</taxon>
        <taxon>Poales</taxon>
        <taxon>Poaceae</taxon>
        <taxon>BOP clade</taxon>
        <taxon>Oryzoideae</taxon>
        <taxon>Oryzeae</taxon>
        <taxon>Oryzinae</taxon>
        <taxon>Oryza</taxon>
    </lineage>
</organism>
<dbReference type="AlphaFoldDB" id="A0A0D3FGF4"/>
<feature type="compositionally biased region" description="Basic and acidic residues" evidence="1">
    <location>
        <begin position="96"/>
        <end position="122"/>
    </location>
</feature>
<dbReference type="PaxDb" id="65489-OBART03G11200.1"/>